<dbReference type="Proteomes" id="UP000199705">
    <property type="component" value="Unassembled WGS sequence"/>
</dbReference>
<name>A0A1G8JI51_9SPHI</name>
<protein>
    <recommendedName>
        <fullName evidence="1">3'-5' exoribonuclease Rv2179c-like domain-containing protein</fullName>
    </recommendedName>
</protein>
<keyword evidence="3" id="KW-1185">Reference proteome</keyword>
<dbReference type="Gene3D" id="3.30.420.10">
    <property type="entry name" value="Ribonuclease H-like superfamily/Ribonuclease H"/>
    <property type="match status" value="1"/>
</dbReference>
<accession>A0A1G8JI51</accession>
<dbReference type="InterPro" id="IPR012337">
    <property type="entry name" value="RNaseH-like_sf"/>
</dbReference>
<dbReference type="EMBL" id="FNCG01000018">
    <property type="protein sequence ID" value="SDI30836.1"/>
    <property type="molecule type" value="Genomic_DNA"/>
</dbReference>
<dbReference type="STRING" id="551996.SAMN05192573_118118"/>
<reference evidence="3" key="1">
    <citation type="submission" date="2016-10" db="EMBL/GenBank/DDBJ databases">
        <authorList>
            <person name="Varghese N."/>
            <person name="Submissions S."/>
        </authorList>
    </citation>
    <scope>NUCLEOTIDE SEQUENCE [LARGE SCALE GENOMIC DNA]</scope>
    <source>
        <strain evidence="3">Gh-67</strain>
    </source>
</reference>
<sequence length="172" mass="19632">MAYIMVDIESDGPIPGDYSMISFGAVLVQDGLKETFYGQLKPISENYIPEALAVSGHTREETLNFDDPAKVMNDFAAWLKRVCHDKPHFISDNNGFDWMFICWYFHHFTGDNPFGFSSQNLGSLYKGIVKDMFQNFKHLRQTSHTHHPVDDAKGNAEALLTLKHEYGLKIKL</sequence>
<evidence type="ECO:0000313" key="2">
    <source>
        <dbReference type="EMBL" id="SDI30836.1"/>
    </source>
</evidence>
<gene>
    <name evidence="2" type="ORF">SAMN05192573_118118</name>
</gene>
<dbReference type="InterPro" id="IPR036397">
    <property type="entry name" value="RNaseH_sf"/>
</dbReference>
<dbReference type="SUPFAM" id="SSF53098">
    <property type="entry name" value="Ribonuclease H-like"/>
    <property type="match status" value="1"/>
</dbReference>
<dbReference type="AlphaFoldDB" id="A0A1G8JI51"/>
<dbReference type="InterPro" id="IPR033390">
    <property type="entry name" value="Rv2179c-like"/>
</dbReference>
<dbReference type="GO" id="GO:0003676">
    <property type="term" value="F:nucleic acid binding"/>
    <property type="evidence" value="ECO:0007669"/>
    <property type="project" value="InterPro"/>
</dbReference>
<dbReference type="OrthoDB" id="9803925at2"/>
<organism evidence="2 3">
    <name type="scientific">Mucilaginibacter gossypii</name>
    <dbReference type="NCBI Taxonomy" id="551996"/>
    <lineage>
        <taxon>Bacteria</taxon>
        <taxon>Pseudomonadati</taxon>
        <taxon>Bacteroidota</taxon>
        <taxon>Sphingobacteriia</taxon>
        <taxon>Sphingobacteriales</taxon>
        <taxon>Sphingobacteriaceae</taxon>
        <taxon>Mucilaginibacter</taxon>
    </lineage>
</organism>
<evidence type="ECO:0000259" key="1">
    <source>
        <dbReference type="Pfam" id="PF16473"/>
    </source>
</evidence>
<dbReference type="Pfam" id="PF16473">
    <property type="entry name" value="Rv2179c-like"/>
    <property type="match status" value="1"/>
</dbReference>
<evidence type="ECO:0000313" key="3">
    <source>
        <dbReference type="Proteomes" id="UP000199705"/>
    </source>
</evidence>
<feature type="domain" description="3'-5' exoribonuclease Rv2179c-like" evidence="1">
    <location>
        <begin position="3"/>
        <end position="159"/>
    </location>
</feature>
<proteinExistence type="predicted"/>